<dbReference type="Gene3D" id="2.120.10.30">
    <property type="entry name" value="TolB, C-terminal domain"/>
    <property type="match status" value="1"/>
</dbReference>
<evidence type="ECO:0000313" key="6">
    <source>
        <dbReference type="Proteomes" id="UP000243528"/>
    </source>
</evidence>
<organism evidence="5 6">
    <name type="scientific">Haloactinopolyspora alba</name>
    <dbReference type="NCBI Taxonomy" id="648780"/>
    <lineage>
        <taxon>Bacteria</taxon>
        <taxon>Bacillati</taxon>
        <taxon>Actinomycetota</taxon>
        <taxon>Actinomycetes</taxon>
        <taxon>Jiangellales</taxon>
        <taxon>Jiangellaceae</taxon>
        <taxon>Haloactinopolyspora</taxon>
    </lineage>
</organism>
<name>A0A2P8EG33_9ACTN</name>
<accession>A0A2P8EG33</accession>
<comment type="similarity">
    <text evidence="1">Belongs to the SMP-30/CGR1 family.</text>
</comment>
<evidence type="ECO:0000256" key="1">
    <source>
        <dbReference type="ARBA" id="ARBA00008853"/>
    </source>
</evidence>
<protein>
    <submittedName>
        <fullName evidence="5">Sugar lactone lactonase YvrE</fullName>
    </submittedName>
</protein>
<dbReference type="AlphaFoldDB" id="A0A2P8EG33"/>
<dbReference type="RefSeq" id="WP_106535463.1">
    <property type="nucleotide sequence ID" value="NZ_ML142897.1"/>
</dbReference>
<keyword evidence="3" id="KW-0862">Zinc</keyword>
<feature type="binding site" evidence="3">
    <location>
        <position position="116"/>
    </location>
    <ligand>
        <name>substrate</name>
    </ligand>
</feature>
<dbReference type="GO" id="GO:0004341">
    <property type="term" value="F:gluconolactonase activity"/>
    <property type="evidence" value="ECO:0007669"/>
    <property type="project" value="TreeGrafter"/>
</dbReference>
<evidence type="ECO:0000256" key="3">
    <source>
        <dbReference type="PIRSR" id="PIRSR605511-2"/>
    </source>
</evidence>
<dbReference type="InterPro" id="IPR011042">
    <property type="entry name" value="6-blade_b-propeller_TolB-like"/>
</dbReference>
<dbReference type="PANTHER" id="PTHR10907:SF47">
    <property type="entry name" value="REGUCALCIN"/>
    <property type="match status" value="1"/>
</dbReference>
<feature type="binding site" evidence="3">
    <location>
        <position position="96"/>
    </location>
    <ligand>
        <name>substrate</name>
    </ligand>
</feature>
<feature type="binding site" evidence="3">
    <location>
        <position position="16"/>
    </location>
    <ligand>
        <name>a divalent metal cation</name>
        <dbReference type="ChEBI" id="CHEBI:60240"/>
    </ligand>
</feature>
<dbReference type="GO" id="GO:0005509">
    <property type="term" value="F:calcium ion binding"/>
    <property type="evidence" value="ECO:0007669"/>
    <property type="project" value="TreeGrafter"/>
</dbReference>
<feature type="binding site" evidence="3">
    <location>
        <position position="144"/>
    </location>
    <ligand>
        <name>a divalent metal cation</name>
        <dbReference type="ChEBI" id="CHEBI:60240"/>
    </ligand>
</feature>
<feature type="binding site" evidence="3">
    <location>
        <position position="194"/>
    </location>
    <ligand>
        <name>a divalent metal cation</name>
        <dbReference type="ChEBI" id="CHEBI:60240"/>
    </ligand>
</feature>
<comment type="cofactor">
    <cofactor evidence="3">
        <name>Zn(2+)</name>
        <dbReference type="ChEBI" id="CHEBI:29105"/>
    </cofactor>
    <text evidence="3">Binds 1 divalent metal cation per subunit.</text>
</comment>
<keyword evidence="3" id="KW-0479">Metal-binding</keyword>
<gene>
    <name evidence="5" type="ORF">CLV30_101382</name>
</gene>
<dbReference type="OrthoDB" id="2633250at2"/>
<proteinExistence type="inferred from homology"/>
<feature type="binding site" evidence="3">
    <location>
        <position position="98"/>
    </location>
    <ligand>
        <name>substrate</name>
    </ligand>
</feature>
<reference evidence="5 6" key="1">
    <citation type="submission" date="2018-03" db="EMBL/GenBank/DDBJ databases">
        <title>Genomic Encyclopedia of Archaeal and Bacterial Type Strains, Phase II (KMG-II): from individual species to whole genera.</title>
        <authorList>
            <person name="Goeker M."/>
        </authorList>
    </citation>
    <scope>NUCLEOTIDE SEQUENCE [LARGE SCALE GENOMIC DNA]</scope>
    <source>
        <strain evidence="5 6">DSM 45211</strain>
    </source>
</reference>
<dbReference type="InterPro" id="IPR005511">
    <property type="entry name" value="SMP-30"/>
</dbReference>
<dbReference type="SUPFAM" id="SSF63829">
    <property type="entry name" value="Calcium-dependent phosphotriesterase"/>
    <property type="match status" value="1"/>
</dbReference>
<evidence type="ECO:0000259" key="4">
    <source>
        <dbReference type="Pfam" id="PF08450"/>
    </source>
</evidence>
<dbReference type="GO" id="GO:0019853">
    <property type="term" value="P:L-ascorbic acid biosynthetic process"/>
    <property type="evidence" value="ECO:0007669"/>
    <property type="project" value="TreeGrafter"/>
</dbReference>
<evidence type="ECO:0000256" key="2">
    <source>
        <dbReference type="PIRSR" id="PIRSR605511-1"/>
    </source>
</evidence>
<dbReference type="PANTHER" id="PTHR10907">
    <property type="entry name" value="REGUCALCIN"/>
    <property type="match status" value="1"/>
</dbReference>
<keyword evidence="6" id="KW-1185">Reference proteome</keyword>
<feature type="domain" description="SMP-30/Gluconolactonase/LRE-like region" evidence="4">
    <location>
        <begin position="14"/>
        <end position="253"/>
    </location>
</feature>
<dbReference type="InterPro" id="IPR013658">
    <property type="entry name" value="SGL"/>
</dbReference>
<dbReference type="Pfam" id="PF08450">
    <property type="entry name" value="SGL"/>
    <property type="match status" value="1"/>
</dbReference>
<dbReference type="PRINTS" id="PR01790">
    <property type="entry name" value="SMP30FAMILY"/>
</dbReference>
<sequence>MRSDALAVTAAARLGEAPLWDAAAARLMWVDLLAGTVHAYDPARDRDESVAVDGPVAALALLDGPGYLAAAGHEVGTLTWPDAVFTHIATVHGGVRTNDGGVDPAGRFLIGTMSDEASDPGGAALFRVERGGARLVLDGATISNGLDWSPDGSVLYYVDTPLERVDAFDYDVGTGAVTNRRVFADLSAVPGRPDGLCVDADGGVWVAMARGGAAVRRFDPSGSADHVVELPVPHATSVAFGGDSLRDLYVTTSQLRMTDADLEQWPLAGALFRVDSVGVRGREPHRYVR</sequence>
<comment type="caution">
    <text evidence="5">The sequence shown here is derived from an EMBL/GenBank/DDBJ whole genome shotgun (WGS) entry which is preliminary data.</text>
</comment>
<feature type="active site" description="Proton donor/acceptor" evidence="2">
    <location>
        <position position="194"/>
    </location>
</feature>
<evidence type="ECO:0000313" key="5">
    <source>
        <dbReference type="EMBL" id="PSL08410.1"/>
    </source>
</evidence>
<dbReference type="EMBL" id="PYGE01000001">
    <property type="protein sequence ID" value="PSL08410.1"/>
    <property type="molecule type" value="Genomic_DNA"/>
</dbReference>
<dbReference type="Proteomes" id="UP000243528">
    <property type="component" value="Unassembled WGS sequence"/>
</dbReference>